<dbReference type="SUPFAM" id="SSF109604">
    <property type="entry name" value="HD-domain/PDEase-like"/>
    <property type="match status" value="1"/>
</dbReference>
<evidence type="ECO:0000259" key="4">
    <source>
        <dbReference type="PROSITE" id="PS51832"/>
    </source>
</evidence>
<feature type="modified residue" description="4-aspartylphosphate" evidence="1">
    <location>
        <position position="91"/>
    </location>
</feature>
<dbReference type="SMART" id="SM00471">
    <property type="entry name" value="HDc"/>
    <property type="match status" value="1"/>
</dbReference>
<dbReference type="InterPro" id="IPR052020">
    <property type="entry name" value="Cyclic_di-GMP/3'3'-cGAMP_PDE"/>
</dbReference>
<dbReference type="CDD" id="cd00077">
    <property type="entry name" value="HDc"/>
    <property type="match status" value="1"/>
</dbReference>
<sequence>MASTINTAVVTQQEIDTVAILMTPAVDRAEGLYERKDLCPDIVLIIDDDPEVLQALRKELRKQNLTVLTSLDAREGVSLAKRHKPGVAICDIRMPELNGIEVCEAIGQVTPDTARVMLTGFSDLESVISAINLGHVNRFLCKPLDADVLQLTIAELVGVSKVRLERSKSARELSNKAAELELLNTSLEHCINERIREYEQAKLFLDMSHRERKAQYFSAIKVFSGLTELRSPQLGAHSKRVAELARLMAIELECPPNDINEIYIAGLLHDVGKIGLSDEVLFSPVGSLSKELKSELMSHCAKGQQLFIGQPDMESISTLIRHHHERFDGEGYPDGILSKVIPMGSRILAVAEDYDELQQGWLAPKKLSEEEAMSFVLKSGDTRYDPHVLAALPPAIEKLRAAPRLDERLLSGSELIVGQTLSRDFIGPDGYMWLSKEKLLSKHFIDQVKEHEAFTGKPLKVYVFRLKRSGRNAGR</sequence>
<dbReference type="InterPro" id="IPR001789">
    <property type="entry name" value="Sig_transdc_resp-reg_receiver"/>
</dbReference>
<dbReference type="Gene3D" id="1.10.3210.10">
    <property type="entry name" value="Hypothetical protein af1432"/>
    <property type="match status" value="1"/>
</dbReference>
<keyword evidence="1" id="KW-0597">Phosphoprotein</keyword>
<dbReference type="PANTHER" id="PTHR45228:SF8">
    <property type="entry name" value="TWO-COMPONENT RESPONSE REGULATOR-RELATED"/>
    <property type="match status" value="1"/>
</dbReference>
<dbReference type="EMBL" id="JANKHG010000017">
    <property type="protein sequence ID" value="MCR2746838.1"/>
    <property type="molecule type" value="Genomic_DNA"/>
</dbReference>
<proteinExistence type="predicted"/>
<feature type="domain" description="HD-GYP" evidence="4">
    <location>
        <begin position="212"/>
        <end position="408"/>
    </location>
</feature>
<feature type="domain" description="Response regulatory" evidence="2">
    <location>
        <begin position="42"/>
        <end position="157"/>
    </location>
</feature>
<dbReference type="Proteomes" id="UP001165267">
    <property type="component" value="Unassembled WGS sequence"/>
</dbReference>
<dbReference type="InterPro" id="IPR011006">
    <property type="entry name" value="CheY-like_superfamily"/>
</dbReference>
<dbReference type="SMART" id="SM00448">
    <property type="entry name" value="REC"/>
    <property type="match status" value="1"/>
</dbReference>
<comment type="caution">
    <text evidence="5">The sequence shown here is derived from an EMBL/GenBank/DDBJ whole genome shotgun (WGS) entry which is preliminary data.</text>
</comment>
<keyword evidence="6" id="KW-1185">Reference proteome</keyword>
<organism evidence="5 6">
    <name type="scientific">Limnobacter parvus</name>
    <dbReference type="NCBI Taxonomy" id="2939690"/>
    <lineage>
        <taxon>Bacteria</taxon>
        <taxon>Pseudomonadati</taxon>
        <taxon>Pseudomonadota</taxon>
        <taxon>Betaproteobacteria</taxon>
        <taxon>Burkholderiales</taxon>
        <taxon>Burkholderiaceae</taxon>
        <taxon>Limnobacter</taxon>
    </lineage>
</organism>
<dbReference type="PROSITE" id="PS50110">
    <property type="entry name" value="RESPONSE_REGULATORY"/>
    <property type="match status" value="1"/>
</dbReference>
<protein>
    <submittedName>
        <fullName evidence="5">Response regulator</fullName>
    </submittedName>
</protein>
<dbReference type="InterPro" id="IPR003607">
    <property type="entry name" value="HD/PDEase_dom"/>
</dbReference>
<evidence type="ECO:0000313" key="6">
    <source>
        <dbReference type="Proteomes" id="UP001165267"/>
    </source>
</evidence>
<evidence type="ECO:0000259" key="3">
    <source>
        <dbReference type="PROSITE" id="PS51831"/>
    </source>
</evidence>
<dbReference type="Pfam" id="PF13487">
    <property type="entry name" value="HD_5"/>
    <property type="match status" value="1"/>
</dbReference>
<evidence type="ECO:0000313" key="5">
    <source>
        <dbReference type="EMBL" id="MCR2746838.1"/>
    </source>
</evidence>
<dbReference type="SUPFAM" id="SSF52172">
    <property type="entry name" value="CheY-like"/>
    <property type="match status" value="1"/>
</dbReference>
<accession>A0ABT1XJV9</accession>
<dbReference type="Pfam" id="PF00072">
    <property type="entry name" value="Response_reg"/>
    <property type="match status" value="1"/>
</dbReference>
<dbReference type="InterPro" id="IPR037522">
    <property type="entry name" value="HD_GYP_dom"/>
</dbReference>
<gene>
    <name evidence="5" type="ORF">NSP04_09280</name>
</gene>
<name>A0ABT1XJV9_9BURK</name>
<evidence type="ECO:0000259" key="2">
    <source>
        <dbReference type="PROSITE" id="PS50110"/>
    </source>
</evidence>
<dbReference type="Gene3D" id="3.40.50.2300">
    <property type="match status" value="1"/>
</dbReference>
<dbReference type="RefSeq" id="WP_257512048.1">
    <property type="nucleotide sequence ID" value="NZ_JANKHG010000017.1"/>
</dbReference>
<dbReference type="PANTHER" id="PTHR45228">
    <property type="entry name" value="CYCLIC DI-GMP PHOSPHODIESTERASE TM_0186-RELATED"/>
    <property type="match status" value="1"/>
</dbReference>
<dbReference type="PROSITE" id="PS51831">
    <property type="entry name" value="HD"/>
    <property type="match status" value="1"/>
</dbReference>
<evidence type="ECO:0000256" key="1">
    <source>
        <dbReference type="PROSITE-ProRule" id="PRU00169"/>
    </source>
</evidence>
<reference evidence="5" key="1">
    <citation type="submission" date="2022-07" db="EMBL/GenBank/DDBJ databases">
        <authorList>
            <person name="Xamxidin M."/>
        </authorList>
    </citation>
    <scope>NUCLEOTIDE SEQUENCE</scope>
    <source>
        <strain evidence="5">YS8-69</strain>
    </source>
</reference>
<feature type="domain" description="HD" evidence="3">
    <location>
        <begin position="234"/>
        <end position="357"/>
    </location>
</feature>
<dbReference type="InterPro" id="IPR006674">
    <property type="entry name" value="HD_domain"/>
</dbReference>
<dbReference type="PROSITE" id="PS51832">
    <property type="entry name" value="HD_GYP"/>
    <property type="match status" value="1"/>
</dbReference>